<dbReference type="GO" id="GO:0051301">
    <property type="term" value="P:cell division"/>
    <property type="evidence" value="ECO:0007669"/>
    <property type="project" value="UniProtKB-KW"/>
</dbReference>
<dbReference type="SUPFAM" id="SSF140612">
    <property type="entry name" value="EB1 dimerisation domain-like"/>
    <property type="match status" value="1"/>
</dbReference>
<evidence type="ECO:0000313" key="15">
    <source>
        <dbReference type="Proteomes" id="UP001057455"/>
    </source>
</evidence>
<keyword evidence="3" id="KW-0963">Cytoplasm</keyword>
<dbReference type="InterPro" id="IPR036133">
    <property type="entry name" value="EB1_C_sf"/>
</dbReference>
<dbReference type="Gene3D" id="1.10.418.10">
    <property type="entry name" value="Calponin-like domain"/>
    <property type="match status" value="1"/>
</dbReference>
<proteinExistence type="inferred from homology"/>
<keyword evidence="5 9" id="KW-0493">Microtubule</keyword>
<dbReference type="PROSITE" id="PS51230">
    <property type="entry name" value="EB1_C"/>
    <property type="match status" value="1"/>
</dbReference>
<dbReference type="Pfam" id="PF03271">
    <property type="entry name" value="EB1"/>
    <property type="match status" value="1"/>
</dbReference>
<evidence type="ECO:0000259" key="13">
    <source>
        <dbReference type="PROSITE" id="PS51230"/>
    </source>
</evidence>
<evidence type="ECO:0000256" key="9">
    <source>
        <dbReference type="PROSITE-ProRule" id="PRU00576"/>
    </source>
</evidence>
<evidence type="ECO:0000256" key="11">
    <source>
        <dbReference type="SAM" id="MobiDB-lite"/>
    </source>
</evidence>
<dbReference type="PANTHER" id="PTHR10623">
    <property type="entry name" value="MICROTUBULE-ASSOCIATED PROTEIN RP/EB FAMILY MEMBER"/>
    <property type="match status" value="1"/>
</dbReference>
<sequence>MNQHRVVEPNQLVGRTELIAWVNGAIGVTIERIEQCSNGAIYIQLLDSVHPGRVPLARVKFNAALEYEFLANYKILQSVFTRIGIDKHIDVQKLTKGRYQDNLEFLQWLRGYVDSQRTLETNAYDGTRRRVTAVIRNCIANNSSAHLNLGSVTSALPTWAQEGVTVALIKECVAAVKDGMAQQSKGAQRTNVGNAQYNGIKRNDDGSGSTVVSRTASSDSLQTVRHGQVVNISAPNDKKRRVMGSVGAKAVGTFSRTSTADTHIKDADSATQVDHSSVNKTVDTVTNELERSETIASDKSAEDMASKQAELNKQLEALLETHKERIEKLNSILQERERNITDLKQQLDRQKEQVENLKKQLGQAQAEKQVSKMSKDFYYNKLRKIEIQCQKSQTGQCEVSKLFDIMYATDNVV</sequence>
<dbReference type="GO" id="GO:0008017">
    <property type="term" value="F:microtubule binding"/>
    <property type="evidence" value="ECO:0007669"/>
    <property type="project" value="InterPro"/>
</dbReference>
<feature type="region of interest" description="Disordered" evidence="11">
    <location>
        <begin position="183"/>
        <end position="211"/>
    </location>
</feature>
<evidence type="ECO:0000256" key="10">
    <source>
        <dbReference type="SAM" id="Coils"/>
    </source>
</evidence>
<evidence type="ECO:0000313" key="14">
    <source>
        <dbReference type="EMBL" id="GFE52762.1"/>
    </source>
</evidence>
<evidence type="ECO:0000256" key="6">
    <source>
        <dbReference type="ARBA" id="ARBA00022776"/>
    </source>
</evidence>
<evidence type="ECO:0000256" key="4">
    <source>
        <dbReference type="ARBA" id="ARBA00022618"/>
    </source>
</evidence>
<dbReference type="FunFam" id="1.10.418.10:FF:000028">
    <property type="entry name" value="RP/EB family microtubule-associated protein"/>
    <property type="match status" value="1"/>
</dbReference>
<dbReference type="EMBL" id="BLIY01000002">
    <property type="protein sequence ID" value="GFE52762.1"/>
    <property type="molecule type" value="Genomic_DNA"/>
</dbReference>
<dbReference type="Gene3D" id="1.20.5.1430">
    <property type="match status" value="1"/>
</dbReference>
<evidence type="ECO:0000256" key="8">
    <source>
        <dbReference type="ARBA" id="ARBA00023306"/>
    </source>
</evidence>
<feature type="domain" description="Calponin-homology (CH)" evidence="12">
    <location>
        <begin position="12"/>
        <end position="114"/>
    </location>
</feature>
<dbReference type="GO" id="GO:0005874">
    <property type="term" value="C:microtubule"/>
    <property type="evidence" value="ECO:0007669"/>
    <property type="project" value="UniProtKB-KW"/>
</dbReference>
<dbReference type="PROSITE" id="PS50021">
    <property type="entry name" value="CH"/>
    <property type="match status" value="1"/>
</dbReference>
<evidence type="ECO:0000256" key="7">
    <source>
        <dbReference type="ARBA" id="ARBA00023212"/>
    </source>
</evidence>
<gene>
    <name evidence="14" type="ORF">BaOVIS_001660</name>
</gene>
<dbReference type="OrthoDB" id="2119228at2759"/>
<keyword evidence="10" id="KW-0175">Coiled coil</keyword>
<feature type="compositionally biased region" description="Polar residues" evidence="11">
    <location>
        <begin position="183"/>
        <end position="197"/>
    </location>
</feature>
<comment type="similarity">
    <text evidence="2">Belongs to the MAPRE family.</text>
</comment>
<comment type="caution">
    <text evidence="14">The sequence shown here is derived from an EMBL/GenBank/DDBJ whole genome shotgun (WGS) entry which is preliminary data.</text>
</comment>
<comment type="subcellular location">
    <subcellularLocation>
        <location evidence="1">Cytoplasm</location>
        <location evidence="1">Cytoskeleton</location>
    </subcellularLocation>
</comment>
<dbReference type="InterPro" id="IPR004953">
    <property type="entry name" value="EB1_C"/>
</dbReference>
<dbReference type="InterPro" id="IPR001715">
    <property type="entry name" value="CH_dom"/>
</dbReference>
<keyword evidence="8" id="KW-0131">Cell cycle</keyword>
<evidence type="ECO:0000256" key="3">
    <source>
        <dbReference type="ARBA" id="ARBA00022490"/>
    </source>
</evidence>
<dbReference type="InterPro" id="IPR027328">
    <property type="entry name" value="MAPRE"/>
</dbReference>
<dbReference type="InterPro" id="IPR036872">
    <property type="entry name" value="CH_dom_sf"/>
</dbReference>
<dbReference type="Pfam" id="PF00307">
    <property type="entry name" value="CH"/>
    <property type="match status" value="1"/>
</dbReference>
<evidence type="ECO:0000256" key="5">
    <source>
        <dbReference type="ARBA" id="ARBA00022701"/>
    </source>
</evidence>
<keyword evidence="15" id="KW-1185">Reference proteome</keyword>
<feature type="coiled-coil region" evidence="10">
    <location>
        <begin position="301"/>
        <end position="374"/>
    </location>
</feature>
<keyword evidence="4" id="KW-0132">Cell division</keyword>
<keyword evidence="7" id="KW-0206">Cytoskeleton</keyword>
<keyword evidence="6" id="KW-0498">Mitosis</keyword>
<evidence type="ECO:0000256" key="1">
    <source>
        <dbReference type="ARBA" id="ARBA00004245"/>
    </source>
</evidence>
<dbReference type="SUPFAM" id="SSF47576">
    <property type="entry name" value="Calponin-homology domain, CH-domain"/>
    <property type="match status" value="1"/>
</dbReference>
<evidence type="ECO:0000256" key="2">
    <source>
        <dbReference type="ARBA" id="ARBA00010729"/>
    </source>
</evidence>
<dbReference type="Proteomes" id="UP001057455">
    <property type="component" value="Unassembled WGS sequence"/>
</dbReference>
<dbReference type="AlphaFoldDB" id="A0A9W5T7Z9"/>
<name>A0A9W5T7Z9_BABOV</name>
<feature type="domain" description="EB1 C-terminal" evidence="13">
    <location>
        <begin position="346"/>
        <end position="413"/>
    </location>
</feature>
<organism evidence="14 15">
    <name type="scientific">Babesia ovis</name>
    <dbReference type="NCBI Taxonomy" id="5869"/>
    <lineage>
        <taxon>Eukaryota</taxon>
        <taxon>Sar</taxon>
        <taxon>Alveolata</taxon>
        <taxon>Apicomplexa</taxon>
        <taxon>Aconoidasida</taxon>
        <taxon>Piroplasmida</taxon>
        <taxon>Babesiidae</taxon>
        <taxon>Babesia</taxon>
    </lineage>
</organism>
<evidence type="ECO:0000259" key="12">
    <source>
        <dbReference type="PROSITE" id="PS50021"/>
    </source>
</evidence>
<reference evidence="14" key="1">
    <citation type="submission" date="2019-12" db="EMBL/GenBank/DDBJ databases">
        <title>Genome sequence of Babesia ovis.</title>
        <authorList>
            <person name="Yamagishi J."/>
            <person name="Sevinc F."/>
            <person name="Xuan X."/>
        </authorList>
    </citation>
    <scope>NUCLEOTIDE SEQUENCE</scope>
    <source>
        <strain evidence="14">Selcuk</strain>
    </source>
</reference>
<accession>A0A9W5T7Z9</accession>
<protein>
    <submittedName>
        <fullName evidence="14">Microtubule associated protein protein</fullName>
    </submittedName>
</protein>